<dbReference type="AlphaFoldDB" id="A0A2I0WRK8"/>
<protein>
    <submittedName>
        <fullName evidence="1">Uncharacterized protein</fullName>
    </submittedName>
</protein>
<proteinExistence type="predicted"/>
<evidence type="ECO:0000313" key="2">
    <source>
        <dbReference type="Proteomes" id="UP000233837"/>
    </source>
</evidence>
<organism evidence="1 2">
    <name type="scientific">Dendrobium catenatum</name>
    <dbReference type="NCBI Taxonomy" id="906689"/>
    <lineage>
        <taxon>Eukaryota</taxon>
        <taxon>Viridiplantae</taxon>
        <taxon>Streptophyta</taxon>
        <taxon>Embryophyta</taxon>
        <taxon>Tracheophyta</taxon>
        <taxon>Spermatophyta</taxon>
        <taxon>Magnoliopsida</taxon>
        <taxon>Liliopsida</taxon>
        <taxon>Asparagales</taxon>
        <taxon>Orchidaceae</taxon>
        <taxon>Epidendroideae</taxon>
        <taxon>Malaxideae</taxon>
        <taxon>Dendrobiinae</taxon>
        <taxon>Dendrobium</taxon>
    </lineage>
</organism>
<sequence>MWEEDSEKKREKSPFLRYLTTSSEARSRPALSTNHEMRLKRRRIGVISARIRGSAGCKLRAIAEEAWENDTTYGNNTGDKMEVLMAAKKVDALEECLEGEMSQMKATVEDKISSVEDNFRSS</sequence>
<accession>A0A2I0WRK8</accession>
<reference evidence="1 2" key="1">
    <citation type="journal article" date="2016" name="Sci. Rep.">
        <title>The Dendrobium catenatum Lindl. genome sequence provides insights into polysaccharide synthase, floral development and adaptive evolution.</title>
        <authorList>
            <person name="Zhang G.Q."/>
            <person name="Xu Q."/>
            <person name="Bian C."/>
            <person name="Tsai W.C."/>
            <person name="Yeh C.M."/>
            <person name="Liu K.W."/>
            <person name="Yoshida K."/>
            <person name="Zhang L.S."/>
            <person name="Chang S.B."/>
            <person name="Chen F."/>
            <person name="Shi Y."/>
            <person name="Su Y.Y."/>
            <person name="Zhang Y.Q."/>
            <person name="Chen L.J."/>
            <person name="Yin Y."/>
            <person name="Lin M."/>
            <person name="Huang H."/>
            <person name="Deng H."/>
            <person name="Wang Z.W."/>
            <person name="Zhu S.L."/>
            <person name="Zhao X."/>
            <person name="Deng C."/>
            <person name="Niu S.C."/>
            <person name="Huang J."/>
            <person name="Wang M."/>
            <person name="Liu G.H."/>
            <person name="Yang H.J."/>
            <person name="Xiao X.J."/>
            <person name="Hsiao Y.Y."/>
            <person name="Wu W.L."/>
            <person name="Chen Y.Y."/>
            <person name="Mitsuda N."/>
            <person name="Ohme-Takagi M."/>
            <person name="Luo Y.B."/>
            <person name="Van de Peer Y."/>
            <person name="Liu Z.J."/>
        </authorList>
    </citation>
    <scope>NUCLEOTIDE SEQUENCE [LARGE SCALE GENOMIC DNA]</scope>
    <source>
        <tissue evidence="1">The whole plant</tissue>
    </source>
</reference>
<evidence type="ECO:0000313" key="1">
    <source>
        <dbReference type="EMBL" id="PKU78267.1"/>
    </source>
</evidence>
<name>A0A2I0WRK8_9ASPA</name>
<dbReference type="EMBL" id="KZ502461">
    <property type="protein sequence ID" value="PKU78267.1"/>
    <property type="molecule type" value="Genomic_DNA"/>
</dbReference>
<reference evidence="1 2" key="2">
    <citation type="journal article" date="2017" name="Nature">
        <title>The Apostasia genome and the evolution of orchids.</title>
        <authorList>
            <person name="Zhang G.Q."/>
            <person name="Liu K.W."/>
            <person name="Li Z."/>
            <person name="Lohaus R."/>
            <person name="Hsiao Y.Y."/>
            <person name="Niu S.C."/>
            <person name="Wang J.Y."/>
            <person name="Lin Y.C."/>
            <person name="Xu Q."/>
            <person name="Chen L.J."/>
            <person name="Yoshida K."/>
            <person name="Fujiwara S."/>
            <person name="Wang Z.W."/>
            <person name="Zhang Y.Q."/>
            <person name="Mitsuda N."/>
            <person name="Wang M."/>
            <person name="Liu G.H."/>
            <person name="Pecoraro L."/>
            <person name="Huang H.X."/>
            <person name="Xiao X.J."/>
            <person name="Lin M."/>
            <person name="Wu X.Y."/>
            <person name="Wu W.L."/>
            <person name="Chen Y.Y."/>
            <person name="Chang S.B."/>
            <person name="Sakamoto S."/>
            <person name="Ohme-Takagi M."/>
            <person name="Yagi M."/>
            <person name="Zeng S.J."/>
            <person name="Shen C.Y."/>
            <person name="Yeh C.M."/>
            <person name="Luo Y.B."/>
            <person name="Tsai W.C."/>
            <person name="Van de Peer Y."/>
            <person name="Liu Z.J."/>
        </authorList>
    </citation>
    <scope>NUCLEOTIDE SEQUENCE [LARGE SCALE GENOMIC DNA]</scope>
    <source>
        <tissue evidence="1">The whole plant</tissue>
    </source>
</reference>
<keyword evidence="2" id="KW-1185">Reference proteome</keyword>
<dbReference type="Proteomes" id="UP000233837">
    <property type="component" value="Unassembled WGS sequence"/>
</dbReference>
<gene>
    <name evidence="1" type="ORF">MA16_Dca027022</name>
</gene>